<reference evidence="7 8" key="1">
    <citation type="submission" date="2018-11" db="EMBL/GenBank/DDBJ databases">
        <title>YIM 102482-1 draft genome.</title>
        <authorList>
            <person name="Li G."/>
            <person name="Jiang Y."/>
        </authorList>
    </citation>
    <scope>NUCLEOTIDE SEQUENCE [LARGE SCALE GENOMIC DNA]</scope>
    <source>
        <strain evidence="7 8">YIM 102482-1</strain>
    </source>
</reference>
<evidence type="ECO:0000313" key="8">
    <source>
        <dbReference type="Proteomes" id="UP000274391"/>
    </source>
</evidence>
<dbReference type="PANTHER" id="PTHR43425">
    <property type="entry name" value="OXYGEN-INSENSITIVE NADPH NITROREDUCTASE"/>
    <property type="match status" value="1"/>
</dbReference>
<keyword evidence="8" id="KW-1185">Reference proteome</keyword>
<evidence type="ECO:0000256" key="3">
    <source>
        <dbReference type="ARBA" id="ARBA00022643"/>
    </source>
</evidence>
<evidence type="ECO:0000256" key="4">
    <source>
        <dbReference type="ARBA" id="ARBA00023002"/>
    </source>
</evidence>
<dbReference type="RefSeq" id="WP_124969836.1">
    <property type="nucleotide sequence ID" value="NZ_RQVS01000003.1"/>
</dbReference>
<dbReference type="EMBL" id="RQVS01000003">
    <property type="protein sequence ID" value="RRJ87870.1"/>
    <property type="molecule type" value="Genomic_DNA"/>
</dbReference>
<evidence type="ECO:0000256" key="5">
    <source>
        <dbReference type="PIRNR" id="PIRNR005426"/>
    </source>
</evidence>
<proteinExistence type="inferred from homology"/>
<evidence type="ECO:0000256" key="2">
    <source>
        <dbReference type="ARBA" id="ARBA00022630"/>
    </source>
</evidence>
<dbReference type="GO" id="GO:0016491">
    <property type="term" value="F:oxidoreductase activity"/>
    <property type="evidence" value="ECO:0007669"/>
    <property type="project" value="UniProtKB-UniRule"/>
</dbReference>
<dbReference type="InterPro" id="IPR000415">
    <property type="entry name" value="Nitroreductase-like"/>
</dbReference>
<dbReference type="InterPro" id="IPR029479">
    <property type="entry name" value="Nitroreductase"/>
</dbReference>
<keyword evidence="2 5" id="KW-0285">Flavoprotein</keyword>
<protein>
    <submittedName>
        <fullName evidence="7">NADPH-dependent oxidoreductase</fullName>
    </submittedName>
</protein>
<gene>
    <name evidence="7" type="ORF">EG850_03180</name>
</gene>
<keyword evidence="4 5" id="KW-0560">Oxidoreductase</keyword>
<dbReference type="SUPFAM" id="SSF55469">
    <property type="entry name" value="FMN-dependent nitroreductase-like"/>
    <property type="match status" value="1"/>
</dbReference>
<dbReference type="PIRSF" id="PIRSF005426">
    <property type="entry name" value="Frp"/>
    <property type="match status" value="1"/>
</dbReference>
<comment type="caution">
    <text evidence="7">The sequence shown here is derived from an EMBL/GenBank/DDBJ whole genome shotgun (WGS) entry which is preliminary data.</text>
</comment>
<dbReference type="Pfam" id="PF00881">
    <property type="entry name" value="Nitroreductase"/>
    <property type="match status" value="1"/>
</dbReference>
<organism evidence="7 8">
    <name type="scientific">Gulosibacter macacae</name>
    <dbReference type="NCBI Taxonomy" id="2488791"/>
    <lineage>
        <taxon>Bacteria</taxon>
        <taxon>Bacillati</taxon>
        <taxon>Actinomycetota</taxon>
        <taxon>Actinomycetes</taxon>
        <taxon>Micrococcales</taxon>
        <taxon>Microbacteriaceae</taxon>
        <taxon>Gulosibacter</taxon>
    </lineage>
</organism>
<evidence type="ECO:0000256" key="1">
    <source>
        <dbReference type="ARBA" id="ARBA00008366"/>
    </source>
</evidence>
<sequence>MTDSPQPSDWRSESASLLATRYGLESWPDAEVVSSPTIDLQLRHRSVRKFTAEPVTDAELTSIVAAAQSASQSSNLQIWSIVAVRDAERKRRISEAIGGRSYVEDAAVFLIWVADFHRAAKLVETQDIEATTVGYMESTLVAFADSGITAQNALLAAESLGLGGVFVGSIRNNPAEVVAELGLPEFTFPVFGLAIGHPDPTEQAGTKPRLPQAAVLHHEQYDAEAWEQPVSDYENHLAEYYAEFDKPNYSWARTIVRRLGSAAGLHGRDRMRDRLREQGYDSE</sequence>
<evidence type="ECO:0000259" key="6">
    <source>
        <dbReference type="Pfam" id="PF00881"/>
    </source>
</evidence>
<dbReference type="Proteomes" id="UP000274391">
    <property type="component" value="Unassembled WGS sequence"/>
</dbReference>
<accession>A0A3P3VYT0</accession>
<dbReference type="OrthoDB" id="3181400at2"/>
<evidence type="ECO:0000313" key="7">
    <source>
        <dbReference type="EMBL" id="RRJ87870.1"/>
    </source>
</evidence>
<feature type="domain" description="Nitroreductase" evidence="6">
    <location>
        <begin position="44"/>
        <end position="197"/>
    </location>
</feature>
<name>A0A3P3VYT0_9MICO</name>
<dbReference type="AlphaFoldDB" id="A0A3P3VYT0"/>
<dbReference type="PANTHER" id="PTHR43425:SF2">
    <property type="entry name" value="OXYGEN-INSENSITIVE NADPH NITROREDUCTASE"/>
    <property type="match status" value="1"/>
</dbReference>
<comment type="similarity">
    <text evidence="1 5">Belongs to the flavin oxidoreductase frp family.</text>
</comment>
<dbReference type="InterPro" id="IPR016446">
    <property type="entry name" value="Flavin_OxRdtase_Frp"/>
</dbReference>
<dbReference type="Gene3D" id="3.40.109.10">
    <property type="entry name" value="NADH Oxidase"/>
    <property type="match status" value="1"/>
</dbReference>
<keyword evidence="3 5" id="KW-0288">FMN</keyword>
<dbReference type="CDD" id="cd02146">
    <property type="entry name" value="NfsA-like"/>
    <property type="match status" value="1"/>
</dbReference>
<keyword evidence="5" id="KW-0521">NADP</keyword>